<dbReference type="Proteomes" id="UP001107961">
    <property type="component" value="Unassembled WGS sequence"/>
</dbReference>
<protein>
    <submittedName>
        <fullName evidence="1">Cytoplasmic protein</fullName>
    </submittedName>
</protein>
<comment type="caution">
    <text evidence="1">The sequence shown here is derived from an EMBL/GenBank/DDBJ whole genome shotgun (WGS) entry which is preliminary data.</text>
</comment>
<reference evidence="1" key="1">
    <citation type="submission" date="2022-01" db="EMBL/GenBank/DDBJ databases">
        <authorList>
            <person name="Karlyshev A.V."/>
            <person name="Jaspars M."/>
        </authorList>
    </citation>
    <scope>NUCLEOTIDE SEQUENCE</scope>
    <source>
        <strain evidence="1">AGSA3-2</strain>
    </source>
</reference>
<accession>A0A9Q3ZD50</accession>
<dbReference type="EMBL" id="JAJVKT010000011">
    <property type="protein sequence ID" value="MCE7509100.1"/>
    <property type="molecule type" value="Genomic_DNA"/>
</dbReference>
<proteinExistence type="predicted"/>
<dbReference type="KEGG" id="axe:P40_06350"/>
<keyword evidence="2" id="KW-1185">Reference proteome</keyword>
<evidence type="ECO:0000313" key="1">
    <source>
        <dbReference type="EMBL" id="MCE7509100.1"/>
    </source>
</evidence>
<dbReference type="AlphaFoldDB" id="A0A9Q3ZD50"/>
<evidence type="ECO:0000313" key="2">
    <source>
        <dbReference type="Proteomes" id="UP001107961"/>
    </source>
</evidence>
<name>A0A9Q3ZD50_9GAMM</name>
<dbReference type="RefSeq" id="WP_022995457.1">
    <property type="nucleotide sequence ID" value="NZ_CBDDTQ010000001.1"/>
</dbReference>
<gene>
    <name evidence="1" type="ORF">LZG35_10680</name>
</gene>
<dbReference type="GeneID" id="94686033"/>
<sequence length="79" mass="8874">MTQYRLTIHHRGRLLGHFETDSADARAAMEQVRGCFSEASGYQLSVQVANEEYRLLESGPDGLRVLGRRPLYQPLPGEA</sequence>
<organism evidence="1 2">
    <name type="scientific">Alloalcanivorax xenomutans</name>
    <dbReference type="NCBI Taxonomy" id="1094342"/>
    <lineage>
        <taxon>Bacteria</taxon>
        <taxon>Pseudomonadati</taxon>
        <taxon>Pseudomonadota</taxon>
        <taxon>Gammaproteobacteria</taxon>
        <taxon>Oceanospirillales</taxon>
        <taxon>Alcanivoracaceae</taxon>
        <taxon>Alloalcanivorax</taxon>
    </lineage>
</organism>